<protein>
    <submittedName>
        <fullName evidence="1">Uncharacterized protein</fullName>
    </submittedName>
</protein>
<organism evidence="1 2">
    <name type="scientific">Dyadobacter beijingensis</name>
    <dbReference type="NCBI Taxonomy" id="365489"/>
    <lineage>
        <taxon>Bacteria</taxon>
        <taxon>Pseudomonadati</taxon>
        <taxon>Bacteroidota</taxon>
        <taxon>Cytophagia</taxon>
        <taxon>Cytophagales</taxon>
        <taxon>Spirosomataceae</taxon>
        <taxon>Dyadobacter</taxon>
    </lineage>
</organism>
<dbReference type="PROSITE" id="PS51257">
    <property type="entry name" value="PROKAR_LIPOPROTEIN"/>
    <property type="match status" value="1"/>
</dbReference>
<proteinExistence type="predicted"/>
<evidence type="ECO:0000313" key="2">
    <source>
        <dbReference type="Proteomes" id="UP000632339"/>
    </source>
</evidence>
<accession>A0ABQ2I7E6</accession>
<keyword evidence="2" id="KW-1185">Reference proteome</keyword>
<comment type="caution">
    <text evidence="1">The sequence shown here is derived from an EMBL/GenBank/DDBJ whole genome shotgun (WGS) entry which is preliminary data.</text>
</comment>
<dbReference type="Proteomes" id="UP000632339">
    <property type="component" value="Unassembled WGS sequence"/>
</dbReference>
<sequence>MREVLLLVYTKLNAPMKTFRLLLFAMLPVSLFTSCKTTAILTAKFESETVGSLPAKNIPGDPADDAIEYSTELQPRIKVTNSATAGQKAVTFSEINTPGLTAHNQFLSFKGISTDFTQPMWFIFVATHSGSGERLTIDITDGSAAMITRMFITDSGQLSMMTNFTGGEQVLGNIPAGVQHTIFVTLNLSERKFNLTVLKSGGNITVSDRPVLLDNILAYANPARPMLSFRWDDGASDTRKYVLEEVMITRKKPEM</sequence>
<evidence type="ECO:0000313" key="1">
    <source>
        <dbReference type="EMBL" id="GGN01745.1"/>
    </source>
</evidence>
<gene>
    <name evidence="1" type="ORF">GCM10010967_40280</name>
</gene>
<name>A0ABQ2I7E6_9BACT</name>
<reference evidence="2" key="1">
    <citation type="journal article" date="2019" name="Int. J. Syst. Evol. Microbiol.">
        <title>The Global Catalogue of Microorganisms (GCM) 10K type strain sequencing project: providing services to taxonomists for standard genome sequencing and annotation.</title>
        <authorList>
            <consortium name="The Broad Institute Genomics Platform"/>
            <consortium name="The Broad Institute Genome Sequencing Center for Infectious Disease"/>
            <person name="Wu L."/>
            <person name="Ma J."/>
        </authorList>
    </citation>
    <scope>NUCLEOTIDE SEQUENCE [LARGE SCALE GENOMIC DNA]</scope>
    <source>
        <strain evidence="2">CGMCC 1.6375</strain>
    </source>
</reference>
<dbReference type="EMBL" id="BMLI01000002">
    <property type="protein sequence ID" value="GGN01745.1"/>
    <property type="molecule type" value="Genomic_DNA"/>
</dbReference>